<feature type="repeat" description="ANK" evidence="3">
    <location>
        <begin position="124"/>
        <end position="157"/>
    </location>
</feature>
<feature type="chain" id="PRO_5004534346" evidence="4">
    <location>
        <begin position="35"/>
        <end position="177"/>
    </location>
</feature>
<protein>
    <submittedName>
        <fullName evidence="5">Ankyrin repeat protein</fullName>
    </submittedName>
</protein>
<keyword evidence="6" id="KW-1185">Reference proteome</keyword>
<dbReference type="PROSITE" id="PS50088">
    <property type="entry name" value="ANK_REPEAT"/>
    <property type="match status" value="2"/>
</dbReference>
<dbReference type="SMART" id="SM00248">
    <property type="entry name" value="ANK"/>
    <property type="match status" value="3"/>
</dbReference>
<feature type="signal peptide" evidence="4">
    <location>
        <begin position="1"/>
        <end position="34"/>
    </location>
</feature>
<proteinExistence type="predicted"/>
<dbReference type="PROSITE" id="PS50297">
    <property type="entry name" value="ANK_REP_REGION"/>
    <property type="match status" value="2"/>
</dbReference>
<dbReference type="PATRIC" id="fig|1367847.3.peg.357"/>
<dbReference type="KEGG" id="pami:JCM7686_0415"/>
<keyword evidence="4" id="KW-0732">Signal</keyword>
<evidence type="ECO:0000256" key="4">
    <source>
        <dbReference type="SAM" id="SignalP"/>
    </source>
</evidence>
<dbReference type="HOGENOM" id="CLU_1569451_0_0_5"/>
<evidence type="ECO:0000256" key="2">
    <source>
        <dbReference type="ARBA" id="ARBA00023043"/>
    </source>
</evidence>
<dbReference type="PANTHER" id="PTHR24171:SF8">
    <property type="entry name" value="BRCA1-ASSOCIATED RING DOMAIN PROTEIN 1"/>
    <property type="match status" value="1"/>
</dbReference>
<dbReference type="SUPFAM" id="SSF48403">
    <property type="entry name" value="Ankyrin repeat"/>
    <property type="match status" value="1"/>
</dbReference>
<reference evidence="5 6" key="1">
    <citation type="journal article" date="2014" name="BMC Genomics">
        <title>Architecture and functions of a multipartite genome of the methylotrophic bacterium Paracoccus aminophilus JCM 7686, containing primary and secondary chromids.</title>
        <authorList>
            <person name="Dziewit L."/>
            <person name="Czarnecki J."/>
            <person name="Wibberg D."/>
            <person name="Radlinska M."/>
            <person name="Mrozek P."/>
            <person name="Szymczak M."/>
            <person name="Schluter A."/>
            <person name="Puhler A."/>
            <person name="Bartosik D."/>
        </authorList>
    </citation>
    <scope>NUCLEOTIDE SEQUENCE [LARGE SCALE GENOMIC DNA]</scope>
    <source>
        <strain evidence="5">JCM 7686</strain>
    </source>
</reference>
<dbReference type="eggNOG" id="COG0666">
    <property type="taxonomic scope" value="Bacteria"/>
</dbReference>
<evidence type="ECO:0000313" key="6">
    <source>
        <dbReference type="Proteomes" id="UP000015480"/>
    </source>
</evidence>
<dbReference type="STRING" id="1367847.JCM7686_0415"/>
<evidence type="ECO:0000313" key="5">
    <source>
        <dbReference type="EMBL" id="AGT07524.1"/>
    </source>
</evidence>
<dbReference type="GO" id="GO:0004842">
    <property type="term" value="F:ubiquitin-protein transferase activity"/>
    <property type="evidence" value="ECO:0007669"/>
    <property type="project" value="TreeGrafter"/>
</dbReference>
<dbReference type="Proteomes" id="UP000015480">
    <property type="component" value="Chromosome"/>
</dbReference>
<dbReference type="InterPro" id="IPR002110">
    <property type="entry name" value="Ankyrin_rpt"/>
</dbReference>
<sequence length="177" mass="18817">MFSNLLPLRPALRPAIRPAIRLALCAALALPSLAALPQTANAQTNCAELDPNGRDSGGDTHFATTVMAKKFDVVKAMLACGADVNLKTDEGWTPLHTAAYWGPADMVRLLIANGADVNAVGDYDGWTPLLMAVSSDDDPEVVKALLEAGADKNAKTTYKKQTAYELAQNPKIKALLK</sequence>
<organism evidence="5 6">
    <name type="scientific">Paracoccus aminophilus JCM 7686</name>
    <dbReference type="NCBI Taxonomy" id="1367847"/>
    <lineage>
        <taxon>Bacteria</taxon>
        <taxon>Pseudomonadati</taxon>
        <taxon>Pseudomonadota</taxon>
        <taxon>Alphaproteobacteria</taxon>
        <taxon>Rhodobacterales</taxon>
        <taxon>Paracoccaceae</taxon>
        <taxon>Paracoccus</taxon>
    </lineage>
</organism>
<dbReference type="PANTHER" id="PTHR24171">
    <property type="entry name" value="ANKYRIN REPEAT DOMAIN-CONTAINING PROTEIN 39-RELATED"/>
    <property type="match status" value="1"/>
</dbReference>
<dbReference type="Gene3D" id="1.25.40.20">
    <property type="entry name" value="Ankyrin repeat-containing domain"/>
    <property type="match status" value="2"/>
</dbReference>
<keyword evidence="2 3" id="KW-0040">ANK repeat</keyword>
<dbReference type="PRINTS" id="PR01415">
    <property type="entry name" value="ANKYRIN"/>
</dbReference>
<dbReference type="AlphaFoldDB" id="S5XK18"/>
<accession>S5XK18</accession>
<gene>
    <name evidence="5" type="ORF">JCM7686_0415</name>
</gene>
<dbReference type="RefSeq" id="WP_020949164.1">
    <property type="nucleotide sequence ID" value="NC_022041.1"/>
</dbReference>
<evidence type="ECO:0000256" key="1">
    <source>
        <dbReference type="ARBA" id="ARBA00022737"/>
    </source>
</evidence>
<dbReference type="EMBL" id="CP006650">
    <property type="protein sequence ID" value="AGT07524.1"/>
    <property type="molecule type" value="Genomic_DNA"/>
</dbReference>
<dbReference type="GO" id="GO:0085020">
    <property type="term" value="P:protein K6-linked ubiquitination"/>
    <property type="evidence" value="ECO:0007669"/>
    <property type="project" value="TreeGrafter"/>
</dbReference>
<dbReference type="Pfam" id="PF12796">
    <property type="entry name" value="Ank_2"/>
    <property type="match status" value="1"/>
</dbReference>
<name>S5XK18_PARAH</name>
<feature type="repeat" description="ANK" evidence="3">
    <location>
        <begin position="90"/>
        <end position="122"/>
    </location>
</feature>
<evidence type="ECO:0000256" key="3">
    <source>
        <dbReference type="PROSITE-ProRule" id="PRU00023"/>
    </source>
</evidence>
<keyword evidence="1" id="KW-0677">Repeat</keyword>
<dbReference type="InterPro" id="IPR036770">
    <property type="entry name" value="Ankyrin_rpt-contain_sf"/>
</dbReference>